<gene>
    <name evidence="2" type="ORF">WJX74_010171</name>
</gene>
<dbReference type="EMBL" id="JALJOS010000024">
    <property type="protein sequence ID" value="KAK9825610.1"/>
    <property type="molecule type" value="Genomic_DNA"/>
</dbReference>
<feature type="compositionally biased region" description="Polar residues" evidence="1">
    <location>
        <begin position="73"/>
        <end position="86"/>
    </location>
</feature>
<feature type="region of interest" description="Disordered" evidence="1">
    <location>
        <begin position="56"/>
        <end position="86"/>
    </location>
</feature>
<organism evidence="2 3">
    <name type="scientific">Apatococcus lobatus</name>
    <dbReference type="NCBI Taxonomy" id="904363"/>
    <lineage>
        <taxon>Eukaryota</taxon>
        <taxon>Viridiplantae</taxon>
        <taxon>Chlorophyta</taxon>
        <taxon>core chlorophytes</taxon>
        <taxon>Trebouxiophyceae</taxon>
        <taxon>Chlorellales</taxon>
        <taxon>Chlorellaceae</taxon>
        <taxon>Apatococcus</taxon>
    </lineage>
</organism>
<name>A0AAW1QVW2_9CHLO</name>
<dbReference type="AlphaFoldDB" id="A0AAW1QVW2"/>
<evidence type="ECO:0000313" key="3">
    <source>
        <dbReference type="Proteomes" id="UP001438707"/>
    </source>
</evidence>
<proteinExistence type="predicted"/>
<reference evidence="2 3" key="1">
    <citation type="journal article" date="2024" name="Nat. Commun.">
        <title>Phylogenomics reveals the evolutionary origins of lichenization in chlorophyte algae.</title>
        <authorList>
            <person name="Puginier C."/>
            <person name="Libourel C."/>
            <person name="Otte J."/>
            <person name="Skaloud P."/>
            <person name="Haon M."/>
            <person name="Grisel S."/>
            <person name="Petersen M."/>
            <person name="Berrin J.G."/>
            <person name="Delaux P.M."/>
            <person name="Dal Grande F."/>
            <person name="Keller J."/>
        </authorList>
    </citation>
    <scope>NUCLEOTIDE SEQUENCE [LARGE SCALE GENOMIC DNA]</scope>
    <source>
        <strain evidence="2 3">SAG 2145</strain>
    </source>
</reference>
<keyword evidence="3" id="KW-1185">Reference proteome</keyword>
<evidence type="ECO:0000256" key="1">
    <source>
        <dbReference type="SAM" id="MobiDB-lite"/>
    </source>
</evidence>
<comment type="caution">
    <text evidence="2">The sequence shown here is derived from an EMBL/GenBank/DDBJ whole genome shotgun (WGS) entry which is preliminary data.</text>
</comment>
<accession>A0AAW1QVW2</accession>
<evidence type="ECO:0000313" key="2">
    <source>
        <dbReference type="EMBL" id="KAK9825610.1"/>
    </source>
</evidence>
<dbReference type="Proteomes" id="UP001438707">
    <property type="component" value="Unassembled WGS sequence"/>
</dbReference>
<sequence length="86" mass="9347">MASKTLGLLSFEPNSLLQAADVQIASLEKSRAMEEASWDGYCGLVKVGEEEYGASLPTVGRIDDEDTKDCQRHQNQSQTAASPTRD</sequence>
<protein>
    <submittedName>
        <fullName evidence="2">Uncharacterized protein</fullName>
    </submittedName>
</protein>